<evidence type="ECO:0000256" key="1">
    <source>
        <dbReference type="SAM" id="Coils"/>
    </source>
</evidence>
<evidence type="ECO:0000313" key="3">
    <source>
        <dbReference type="EMBL" id="SOQ46522.1"/>
    </source>
</evidence>
<gene>
    <name evidence="3" type="ORF">SFRICE_036882</name>
</gene>
<dbReference type="AlphaFoldDB" id="A0A2H1W105"/>
<accession>A0A2H1W105</accession>
<protein>
    <submittedName>
        <fullName evidence="3">SFRICE_036882</fullName>
    </submittedName>
</protein>
<feature type="compositionally biased region" description="Polar residues" evidence="2">
    <location>
        <begin position="297"/>
        <end position="339"/>
    </location>
</feature>
<feature type="coiled-coil region" evidence="1">
    <location>
        <begin position="123"/>
        <end position="157"/>
    </location>
</feature>
<keyword evidence="1" id="KW-0175">Coiled coil</keyword>
<feature type="region of interest" description="Disordered" evidence="2">
    <location>
        <begin position="297"/>
        <end position="346"/>
    </location>
</feature>
<organism evidence="3">
    <name type="scientific">Spodoptera frugiperda</name>
    <name type="common">Fall armyworm</name>
    <dbReference type="NCBI Taxonomy" id="7108"/>
    <lineage>
        <taxon>Eukaryota</taxon>
        <taxon>Metazoa</taxon>
        <taxon>Ecdysozoa</taxon>
        <taxon>Arthropoda</taxon>
        <taxon>Hexapoda</taxon>
        <taxon>Insecta</taxon>
        <taxon>Pterygota</taxon>
        <taxon>Neoptera</taxon>
        <taxon>Endopterygota</taxon>
        <taxon>Lepidoptera</taxon>
        <taxon>Glossata</taxon>
        <taxon>Ditrysia</taxon>
        <taxon>Noctuoidea</taxon>
        <taxon>Noctuidae</taxon>
        <taxon>Amphipyrinae</taxon>
        <taxon>Spodoptera</taxon>
    </lineage>
</organism>
<feature type="region of interest" description="Disordered" evidence="2">
    <location>
        <begin position="1"/>
        <end position="27"/>
    </location>
</feature>
<evidence type="ECO:0000256" key="2">
    <source>
        <dbReference type="SAM" id="MobiDB-lite"/>
    </source>
</evidence>
<sequence length="346" mass="40376">MGNINTPIRPHTSTQSQQPPTPNEENNITIRRKTYPSNDSTTFENQSLLGDTMCLEEGTPSPNNPNIKLSLQNLSEIIMMRLKENNESIITDLRNTIQTEINKAVMKITEDFEQKTKYLSKQNEQRKQEIEEINTKIENLLKENDKLKQEIKILSQNSTCPVTQCVESNYKKIVIYGLTEYYKEPEADLHNRIIEIFRDIQQVNLMGYIENIYRLGRNKSNVTRPLVIELISKRMVKYIINHSHYFKGTRLSISEFLDDNSRKERQQMREEMIKARKNGLHAVIRNNQLYVEGKMISSQDGTQNTKLPSDINRNSGIYQQHPTSTNRYSEVTSQNNNSFRKPRPTF</sequence>
<reference evidence="3" key="1">
    <citation type="submission" date="2016-07" db="EMBL/GenBank/DDBJ databases">
        <authorList>
            <person name="Bretaudeau A."/>
        </authorList>
    </citation>
    <scope>NUCLEOTIDE SEQUENCE</scope>
    <source>
        <strain evidence="3">Rice</strain>
        <tissue evidence="3">Whole body</tissue>
    </source>
</reference>
<proteinExistence type="predicted"/>
<dbReference type="EMBL" id="ODYU01005557">
    <property type="protein sequence ID" value="SOQ46522.1"/>
    <property type="molecule type" value="Genomic_DNA"/>
</dbReference>
<name>A0A2H1W105_SPOFR</name>